<dbReference type="EMBL" id="FQXV01000005">
    <property type="protein sequence ID" value="SHH99940.1"/>
    <property type="molecule type" value="Genomic_DNA"/>
</dbReference>
<evidence type="ECO:0000256" key="8">
    <source>
        <dbReference type="RuleBase" id="RU003960"/>
    </source>
</evidence>
<feature type="domain" description="Tetrapyrrole methylase" evidence="9">
    <location>
        <begin position="4"/>
        <end position="212"/>
    </location>
</feature>
<dbReference type="CDD" id="cd11645">
    <property type="entry name" value="Precorrin_2_C20_MT"/>
    <property type="match status" value="1"/>
</dbReference>
<dbReference type="InterPro" id="IPR014777">
    <property type="entry name" value="4pyrrole_Mease_sub1"/>
</dbReference>
<evidence type="ECO:0000256" key="4">
    <source>
        <dbReference type="ARBA" id="ARBA00022603"/>
    </source>
</evidence>
<dbReference type="InterPro" id="IPR000878">
    <property type="entry name" value="4pyrrol_Mease"/>
</dbReference>
<comment type="pathway">
    <text evidence="1">Cofactor biosynthesis; adenosylcobalamin biosynthesis.</text>
</comment>
<evidence type="ECO:0000256" key="6">
    <source>
        <dbReference type="ARBA" id="ARBA00022691"/>
    </source>
</evidence>
<dbReference type="OrthoDB" id="9804789at2"/>
<comment type="similarity">
    <text evidence="2 7 8">Belongs to the precorrin methyltransferase family.</text>
</comment>
<evidence type="ECO:0000256" key="1">
    <source>
        <dbReference type="ARBA" id="ARBA00004953"/>
    </source>
</evidence>
<name>A0A1M5XJF2_9FIRM</name>
<proteinExistence type="inferred from homology"/>
<evidence type="ECO:0000256" key="3">
    <source>
        <dbReference type="ARBA" id="ARBA00022573"/>
    </source>
</evidence>
<dbReference type="InterPro" id="IPR003043">
    <property type="entry name" value="Uropor_MeTrfase_CS"/>
</dbReference>
<protein>
    <submittedName>
        <fullName evidence="10">Precorrin-2/cobalt-factor-2 C20-methyltransferase</fullName>
    </submittedName>
</protein>
<reference evidence="10 11" key="1">
    <citation type="submission" date="2016-11" db="EMBL/GenBank/DDBJ databases">
        <authorList>
            <person name="Jaros S."/>
            <person name="Januszkiewicz K."/>
            <person name="Wedrychowicz H."/>
        </authorList>
    </citation>
    <scope>NUCLEOTIDE SEQUENCE [LARGE SCALE GENOMIC DNA]</scope>
    <source>
        <strain evidence="10 11">DSM 10068</strain>
    </source>
</reference>
<dbReference type="PROSITE" id="PS00840">
    <property type="entry name" value="SUMT_2"/>
    <property type="match status" value="1"/>
</dbReference>
<evidence type="ECO:0000256" key="7">
    <source>
        <dbReference type="PIRNR" id="PIRNR036427"/>
    </source>
</evidence>
<dbReference type="GO" id="GO:0030788">
    <property type="term" value="F:precorrin-2 C20-methyltransferase activity"/>
    <property type="evidence" value="ECO:0007669"/>
    <property type="project" value="InterPro"/>
</dbReference>
<evidence type="ECO:0000259" key="9">
    <source>
        <dbReference type="Pfam" id="PF00590"/>
    </source>
</evidence>
<dbReference type="PIRSF" id="PIRSF036427">
    <property type="entry name" value="Precrrn-2_mtase"/>
    <property type="match status" value="1"/>
</dbReference>
<dbReference type="InterPro" id="IPR006364">
    <property type="entry name" value="CobI/CbiL/CobIJ_dom"/>
</dbReference>
<dbReference type="STRING" id="1123282.SAMN02745823_01870"/>
<evidence type="ECO:0000256" key="5">
    <source>
        <dbReference type="ARBA" id="ARBA00022679"/>
    </source>
</evidence>
<keyword evidence="6" id="KW-0949">S-adenosyl-L-methionine</keyword>
<dbReference type="NCBIfam" id="TIGR01467">
    <property type="entry name" value="cobI_cbiL"/>
    <property type="match status" value="1"/>
</dbReference>
<dbReference type="InterPro" id="IPR035996">
    <property type="entry name" value="4pyrrol_Methylase_sf"/>
</dbReference>
<dbReference type="Proteomes" id="UP000183995">
    <property type="component" value="Unassembled WGS sequence"/>
</dbReference>
<dbReference type="PANTHER" id="PTHR43467:SF2">
    <property type="entry name" value="COBALT-PRECORRIN-2 C(20)-METHYLTRANSFERASE"/>
    <property type="match status" value="1"/>
</dbReference>
<keyword evidence="11" id="KW-1185">Reference proteome</keyword>
<dbReference type="AlphaFoldDB" id="A0A1M5XJF2"/>
<dbReference type="SUPFAM" id="SSF53790">
    <property type="entry name" value="Tetrapyrrole methylase"/>
    <property type="match status" value="1"/>
</dbReference>
<dbReference type="RefSeq" id="WP_073078049.1">
    <property type="nucleotide sequence ID" value="NZ_FQXV01000005.1"/>
</dbReference>
<dbReference type="GO" id="GO:0032259">
    <property type="term" value="P:methylation"/>
    <property type="evidence" value="ECO:0007669"/>
    <property type="project" value="UniProtKB-KW"/>
</dbReference>
<dbReference type="GO" id="GO:0009236">
    <property type="term" value="P:cobalamin biosynthetic process"/>
    <property type="evidence" value="ECO:0007669"/>
    <property type="project" value="UniProtKB-UniRule"/>
</dbReference>
<evidence type="ECO:0000256" key="2">
    <source>
        <dbReference type="ARBA" id="ARBA00005879"/>
    </source>
</evidence>
<gene>
    <name evidence="10" type="ORF">SAMN02745823_01870</name>
</gene>
<dbReference type="UniPathway" id="UPA00148"/>
<sequence length="238" mass="25022">MAGTLYGVGVGPGDPELLTLKAARIITESGLIAVPKSGDGERVALGIARQAVAAIEAKPLLELDMPMTKDAAVLRSSHKNAAESIIGHLRQGTDVAFLTLGDPSVYSTYIYVHRLVRAAGFEAEIIPGVPSFCAVAAKLSDALVETSEPLHVIPGSYGNLRDSLRLNGTKVFMKSGKAFGEVRSALQSEGLLEKARMVANCGMKDERVYDSLADVDASACYFSVIVVKDARNGTGGSI</sequence>
<dbReference type="Pfam" id="PF00590">
    <property type="entry name" value="TP_methylase"/>
    <property type="match status" value="1"/>
</dbReference>
<dbReference type="Gene3D" id="3.40.1010.10">
    <property type="entry name" value="Cobalt-precorrin-4 Transmethylase, Domain 1"/>
    <property type="match status" value="1"/>
</dbReference>
<evidence type="ECO:0000313" key="10">
    <source>
        <dbReference type="EMBL" id="SHH99940.1"/>
    </source>
</evidence>
<keyword evidence="3" id="KW-0169">Cobalamin biosynthesis</keyword>
<dbReference type="Gene3D" id="3.30.950.10">
    <property type="entry name" value="Methyltransferase, Cobalt-precorrin-4 Transmethylase, Domain 2"/>
    <property type="match status" value="1"/>
</dbReference>
<dbReference type="InterPro" id="IPR012382">
    <property type="entry name" value="CobI/CbiL"/>
</dbReference>
<organism evidence="10 11">
    <name type="scientific">Sporobacter termitidis DSM 10068</name>
    <dbReference type="NCBI Taxonomy" id="1123282"/>
    <lineage>
        <taxon>Bacteria</taxon>
        <taxon>Bacillati</taxon>
        <taxon>Bacillota</taxon>
        <taxon>Clostridia</taxon>
        <taxon>Eubacteriales</taxon>
        <taxon>Oscillospiraceae</taxon>
        <taxon>Sporobacter</taxon>
    </lineage>
</organism>
<dbReference type="PANTHER" id="PTHR43467">
    <property type="entry name" value="COBALT-PRECORRIN-2 C(20)-METHYLTRANSFERASE"/>
    <property type="match status" value="1"/>
</dbReference>
<evidence type="ECO:0000313" key="11">
    <source>
        <dbReference type="Proteomes" id="UP000183995"/>
    </source>
</evidence>
<accession>A0A1M5XJF2</accession>
<dbReference type="InterPro" id="IPR014776">
    <property type="entry name" value="4pyrrole_Mease_sub2"/>
</dbReference>
<keyword evidence="4 8" id="KW-0489">Methyltransferase</keyword>
<keyword evidence="5 8" id="KW-0808">Transferase</keyword>